<feature type="chain" id="PRO_5002216976" evidence="1">
    <location>
        <begin position="21"/>
        <end position="76"/>
    </location>
</feature>
<protein>
    <submittedName>
        <fullName evidence="2">Unplaced genomic scaffold K443scaffold_130, whole genome shotgun sequence</fullName>
    </submittedName>
</protein>
<proteinExistence type="predicted"/>
<evidence type="ECO:0000313" key="3">
    <source>
        <dbReference type="Proteomes" id="UP000054477"/>
    </source>
</evidence>
<name>A0A0C9XRN9_9AGAR</name>
<evidence type="ECO:0000256" key="1">
    <source>
        <dbReference type="SAM" id="SignalP"/>
    </source>
</evidence>
<feature type="signal peptide" evidence="1">
    <location>
        <begin position="1"/>
        <end position="20"/>
    </location>
</feature>
<dbReference type="HOGENOM" id="CLU_2654859_0_0_1"/>
<dbReference type="Proteomes" id="UP000054477">
    <property type="component" value="Unassembled WGS sequence"/>
</dbReference>
<organism evidence="2 3">
    <name type="scientific">Laccaria amethystina LaAM-08-1</name>
    <dbReference type="NCBI Taxonomy" id="1095629"/>
    <lineage>
        <taxon>Eukaryota</taxon>
        <taxon>Fungi</taxon>
        <taxon>Dikarya</taxon>
        <taxon>Basidiomycota</taxon>
        <taxon>Agaricomycotina</taxon>
        <taxon>Agaricomycetes</taxon>
        <taxon>Agaricomycetidae</taxon>
        <taxon>Agaricales</taxon>
        <taxon>Agaricineae</taxon>
        <taxon>Hydnangiaceae</taxon>
        <taxon>Laccaria</taxon>
    </lineage>
</organism>
<evidence type="ECO:0000313" key="2">
    <source>
        <dbReference type="EMBL" id="KIJ98602.1"/>
    </source>
</evidence>
<reference evidence="2 3" key="1">
    <citation type="submission" date="2014-04" db="EMBL/GenBank/DDBJ databases">
        <authorList>
            <consortium name="DOE Joint Genome Institute"/>
            <person name="Kuo A."/>
            <person name="Kohler A."/>
            <person name="Nagy L.G."/>
            <person name="Floudas D."/>
            <person name="Copeland A."/>
            <person name="Barry K.W."/>
            <person name="Cichocki N."/>
            <person name="Veneault-Fourrey C."/>
            <person name="LaButti K."/>
            <person name="Lindquist E.A."/>
            <person name="Lipzen A."/>
            <person name="Lundell T."/>
            <person name="Morin E."/>
            <person name="Murat C."/>
            <person name="Sun H."/>
            <person name="Tunlid A."/>
            <person name="Henrissat B."/>
            <person name="Grigoriev I.V."/>
            <person name="Hibbett D.S."/>
            <person name="Martin F."/>
            <person name="Nordberg H.P."/>
            <person name="Cantor M.N."/>
            <person name="Hua S.X."/>
        </authorList>
    </citation>
    <scope>NUCLEOTIDE SEQUENCE [LARGE SCALE GENOMIC DNA]</scope>
    <source>
        <strain evidence="2 3">LaAM-08-1</strain>
    </source>
</reference>
<reference evidence="3" key="2">
    <citation type="submission" date="2015-01" db="EMBL/GenBank/DDBJ databases">
        <title>Evolutionary Origins and Diversification of the Mycorrhizal Mutualists.</title>
        <authorList>
            <consortium name="DOE Joint Genome Institute"/>
            <consortium name="Mycorrhizal Genomics Consortium"/>
            <person name="Kohler A."/>
            <person name="Kuo A."/>
            <person name="Nagy L.G."/>
            <person name="Floudas D."/>
            <person name="Copeland A."/>
            <person name="Barry K.W."/>
            <person name="Cichocki N."/>
            <person name="Veneault-Fourrey C."/>
            <person name="LaButti K."/>
            <person name="Lindquist E.A."/>
            <person name="Lipzen A."/>
            <person name="Lundell T."/>
            <person name="Morin E."/>
            <person name="Murat C."/>
            <person name="Riley R."/>
            <person name="Ohm R."/>
            <person name="Sun H."/>
            <person name="Tunlid A."/>
            <person name="Henrissat B."/>
            <person name="Grigoriev I.V."/>
            <person name="Hibbett D.S."/>
            <person name="Martin F."/>
        </authorList>
    </citation>
    <scope>NUCLEOTIDE SEQUENCE [LARGE SCALE GENOMIC DNA]</scope>
    <source>
        <strain evidence="3">LaAM-08-1</strain>
    </source>
</reference>
<keyword evidence="3" id="KW-1185">Reference proteome</keyword>
<dbReference type="AlphaFoldDB" id="A0A0C9XRN9"/>
<accession>A0A0C9XRN9</accession>
<dbReference type="EMBL" id="KN838665">
    <property type="protein sequence ID" value="KIJ98602.1"/>
    <property type="molecule type" value="Genomic_DNA"/>
</dbReference>
<sequence length="76" mass="8643">MYLVVFFSFFFRALNRVSEASTHDSDSSLLARRRQSYVPTTCPSCLMTEGPCQPVGHVMLFNDNRGLMKFALCKCL</sequence>
<keyword evidence="1" id="KW-0732">Signal</keyword>
<gene>
    <name evidence="2" type="ORF">K443DRAFT_205534</name>
</gene>